<feature type="domain" description="Bacterial Ig-like" evidence="3">
    <location>
        <begin position="2521"/>
        <end position="2614"/>
    </location>
</feature>
<sequence length="5835" mass="569974">MFAGASGGGGGNAAVGDGNTGGGDNGGGNNGGGNNGGGNNGGGNNGGGDTTPPSAVTNLVVSDNVGPYQGAITSGSVTDDNTPTLSGSGEVGAIIRVYDGTTLLGSAVVGANGTWTFTSPALADGSHSLTVTATDAAGNTSAASDPITFTVDTTAPEAVSDLNVGNNAGSVVVPITNGGSTNDTTPVLSGRGEVGSIITIRDGDTVLGSVTVGSNGSWSFTSPELAQGSHTISITSTDAAGNTSAATTITFTVDTEAPASATGLTLSGDADGTATTVTSGGTTDDSTPTLSGSGEVGAVISVYDNNTLIGSAVVGSNGTWSFTTPALSNGAHSLTVTQTDAAGNVSSVSDAFDFTVQAGLPPATTSLEITDDSGSTLVQLTNGSSTHDSTPTLSGLAFAGALITLYNGTTEIGSVVAGADGQWSFTPAALADGSYSFHASVTDTDGTVTQTPTIVITIDTVVPDAATGLQLSDNDSGVVEPIASGGATNTTTPVLSGTAEPGSTVTVRDGNTVLGTATVGSNGSWSFTSPTLSEGNHSLTTTVTDPAGNTSPASDPITFTVDTQAPAGASDLVISDNVGASTGPLTAGAITDDSTPTLSGKAEANGIVKVYDGTTLLGSVAADGDGNWSFTTPTLSNGAHTLSVTVTDAAGNVSPATTGFGLTVEAGVPPTTSTLQVTDDSGSTLKVLPDGSSTHDKTPVLSGLAAAGDIITLYNGTVVIGSTTAGTDGQWSFTPATLADGAYSFHAVATDSTGNPTNSVTINITIDSVAPAAAGDLQLSNNNGSTVTPIAAGGTTSDNTPVLSGTAEAGSTVTVRDGDNVLGTVTVGSNGSWSFTSPALGEGNHSLTTTVTDAAGNTGPASSPIAVTVDTTPPAAVSGLVVTDNVGDSQGELTSGAITDDNTPTLSGTGEPNALLSIYDGTTLLGNATVGVDGTWSFTTPSLSNGSHSFTITATDAAGNVGPASPPFIVDIEANLPTASDSLEVIDDNGNTVEPLVDGASTNDPTPVIIGSASAGNIITLYDGNQLLGSTTAGSNGQWSFRTGILSDGPHAIHGTITDAAGNVTDTVTINITVDTIAPDAVSGLQVTNDAGNTSVPITAGSVTSDASPVLSGSAEAGSVVTIRDGNTVLGSVAVGSNGNWSFTSPTLGDGSHSLTATVTDVAGNSSPATTPVTFTVDTTAPAAASGLVVTDDVGTSTGALTSGATTDDSTPTLSGTAEAGSIVKVYDGSTLLGSASVGTDGNWNFTPASPLTNGQHNLTTTVTDAAGNVSPASPAFTVNIDAGVPATNELIVVADDSGSTIVQLTDNSSTHDSTPVLSGLAGAGDLITIYNGTTVLGSVTAGSNGQWNFTPTTLVDGTYAFHATATNPTTGVVTDTPTINVTIDTVAPAAPTDVGLTNGDGDPIPSGSSTNTNTPTLEGSGEPGGTVTITDGTTVIGTTTVGDDGTWTYTTPTLSDGNHSLTTTVTDPAGNTGPASTAVTVTVDTQPPAAAGNLQLSNDGGTPIVAGTSTNDNTPTLNGTAEPGSTVTVSDGGTVLGTATTGSDGTWSFTPTDPLDDGSHSLTTTVTDPAGNTGPVSTPVIVTVDTAAPAVATGVQLSNDSSGTAVPITNGTTNDTTPVLSGRAEPGSTVNVSDNGTVIGSTTVGNDGNWSFTPTSPLGDGSHSLTTTVTDPAGNTGAATTPITVTVDTTIPAAPGGVALSNDESGTAVPITSGTATNDATPVLSGSAAAGSTITVSDGGTVLGTVVVGAGGTWSFTPTDPLGEGNHSITATTTSPAGNTSGPSTPIVITVDTTAPGAAIGLQLNNDTSGTPVPITAGGTTNDTTPVLSGTAEPGSTVTVSDNGTELGTAIVGSNGSWSFTPTTPLETGPHSLTTTVTDPAGNTGVASTAIAFNVDTTQPDPASGLVLNNDITGTPVPITNGATNDTTPVLTGSAEAGSTVTVLDGTTVLGSVVVGSGGTWSFTTPALSQGEHSLTTTVTSPIGNVSDASAPIVVNVDTQAPASAGGLQFTTDDGTPIATGGSTSDTTPTLSGTAEVGSTVTISEGTTVLGSVVVGSGGTWSFTPTTPLEEGSHSLTTVVTDPAGNSSAPTSEVIVIVDSTSPGEVGNLQLSDDSTGVAVPITAGSATNDATPVLSGTAEAGSIVTVSDNGSVLGTAIVGSDGNWSFTPTTALGDGPHSLTTIVTDATGNAGPASPAFEFSVDTIAPEAANAVVLNNNNGNTDIPITNNGATNDTTPVLSGTAEEGSIITVRDGDTVLGTVLVTDEGTWSFTSPALSQGSHSLTATVTDAAGNSSAPSTAITFTVDTQAPNTAGAVQLSNDTSGTPVPIAAGSVTNDNTPVLSGTAEVGTTVTILDGSNVLGTVVVGTGGTWTFTPALVLGEGAHSITTTVTDAAGNVSAPSAAIGFTVDSSPPATPVVTSLSNNNGGTAVVFTAGSTTNDSTPVIRGTGEIGATVTISDGSTVLGTAIVGTNGIWRFEPTTALGQGSHTLTVTATDTAGNSSAPSAGITFNVDTIAPNAINDLVAKDDAGNTLTGVTNDSTPSLSGTAEVGSIIKVYDGTTLIGSTQAGTGGAWNFTTQTLTDGAHTLTATATDTAGNVSAAGNAVTVTVDTSIPLTPDFVVNNNDVDPVVPVANNGYTNDNTPVLSGTATANSVVTIYDGSTAIGSVTANAQGGWSFTTAALDDGAHPLTITVTDSAGNVSPASSVVTVNVDTVVPDVAQGVTVNNNAGSTLVPIVADGATNDTTPQLTGSAEVGSIVRIYDGTDEIGSVLVGSTGNWSYTTDPLPQGEHNLSVTVTDAAGNISGNSPTLTFTVDSEAPNAATGLALANNNSGTDVPIANNGTTNDNTPVLSGTAEANSTIIVSDGLTVLGTATAGSNGAWSFSPTLTDGTHNLSVVVQDAAGNTSPASTTVTVTVDTVAPSAVTELTLTNNIGGGSVNIPDGGLTNDSTPVLGGNGEVGSIITISDASGVLGSTTVGTGGTWSFTPATALADGSHTFSISASDAAGNVSGTATISAVIDATPPAIPGAIVATNDDGTTPVVIGSNTITNDNTPFLTGTGDAGSIIKIYNGTVELGSTAVGGNGQWSFSVPTLADTTYTLTATATDAAGNVSQASTPITFTVDATPPDTPTLVVTNDITSAVVANNGLTNDSTPSLSGNAEASSLVTIYDGTTVIGSTTATSGGTWSFTSPTLTDGSHTLTVTVTDEVGNVSTSGATIVRVDATPPQPASELLLQNNNGAPETTIPNGGTTSDNTPAISGTAEANAIVRVYDGTTLVGSTTAGTDGSWSITTSALSNAAHTLNVTVTDAAGNVSAESSVSLTVDNTTPAEVLTFAIYNNANTTPVEVANNGFSNDNTPVLRGTGVAGTTINIIIDGVQVATTTVASNGVWRYETAVEGDGPHTYAVSVTNAAGTTGPLTTPIEITIDTSAPATVSTLVVSDNEGGSTGDLTSGQTTDDNTPIFTGSAEASSTVSIYDGTTLLGTATATGGTWTFTPPEGLSNGNHSFTFTVTDQAGNVSAASSPAFTLNIEAGLPTTSSTLVITDDSGSMPVTLADGANTKDNTLVLTGAATTGDVIIIHDTSGTGTVLGSAVVDANGQWSFITPTLADGTHSIYVSNVAGTDSPTITFTIDTIAPIAVTDLAAANNNGGAPVAIANNGITNDSTPLLTGNTEANGIVTIYDGNTVVGSTTASATGVWSFISPTLSQGAHTLSVTVTDAAGNVGPRSSTVNFTIDSIAPNATTLVVTNDANGNTVVPNNGATNDSTPTLTGTAEANGRVSIYDGTTLLGTAIASATGAWTFTSTALTQGSHTLNVTVTDAAGNVSGTTSSTLVVDTTPPAAVAGLAAANNNGSTPVAIAAGSSTNDNTPALSGTAEAGSVVRIYDGVTLLGSVTASGTGAWSYTSTQLTDGSHTINVTATDAAGNISPNASITFTVVTGAPNPVAGLVVNDNVGTSQGPLTSGSSTDDNTPTLSGTATAGNIVVITEGTTVLGSVVVGTGGSWTFTTAALSEGSHPLSVTVRDAAGNTSTATNFTVVVDTVAPATTSLVVTNDISTAVIPNGGASNDTTPTLSGVAEANGRVSIYDGTNLIGTAIASGTGAWTFTSTALATGSHTLNVTVTDAAGNVSGTTSSVVVIDTTPPAAVLNLAAANNNGSTPIGITAGSSTNDNTPAISGTAEAGSVVRVYDGGTLLGSVIAGSTGVWSLTSTTLADGSHTINVTATDAAGNISPNASITFTVDTAAPIAVTNLVVTNDVTSTTVPNGGSTNDNTPTLTGTAEANAIVTVYDGTTVLGSTTASGTGAWSFISPTLSNGTHPLSVTVKDAAGNVSPASTTVSVIVDTVAPNASTLVITNDITNTTVPNGGSTNDSTPTLSGTAEIGSIVRIYDGSTLLTSITVGASGNWNYTTAVLSQGSHPISVTATDAAGNISGTTSATVTVDTVIPTITLAAANNNGSTQVAIGAGTSTNDNTPALSGTAEANSVVKIFDGGVQIGSVTASSTGAWSWTSTTLGEGAHTITATATDAAGNVSPAATTNFTVDTVVPNTVTNLVVTNDVTATAVPTGGSTNDNTPTLSGTAEANAIVTVYDGTTVLGSVTASGTGTWSFVSPVLSNGSHPLNVTVKDAAGNVSPASTPVTITVDTVAPNTSTLVITNDVTNTTVASGGSTNDTTPTLSGTAEAGSRVTIYDGTNVLGTAIASGTGAWTFTTAVLTQGSHPISVSVTDAAGNISGRTNATVVIDTTPPTAVTLVAANNNGSTAVTIPNNGVTNDSTPLLSGTGEVGAKVSIYDGAALLGTTTVASNGTWSFISTTLSNGSHTLNVTQTDAAGNVSPNASTVMTIDTVAPAAVNNLVITDDVGASQGPLANGAVTDDATPTLSGTAEANAIVTIYDGTTVLGSVTASGTGAWSFTTATLSNGTHPLSVTVTDAAGNSSAASATVSITVDTIAPAASTLVITNDVTNTTVASGGYTNDTTPTLSGTAEVGSKVSIYDGSALLGTLTVGSGGTWTYTTAVLTQGSHPINVTVTDPAGNVSGTTSATVIVDSVAPAAVTSLVAANNNGSTAVTIPNNGATNDSTPLLTGSGEVGARVNVYDGTTLLGTTTVGSNGTWSFISTTLTNGTHTINVTQTDAAGNTSPTATTTLRVDTVAPTASSLTITDDTGTAPVTLANGAYTKDTTPTLSGTAEVGAIVTIYDGATVLGSLTVGSTGAWTYTTAVLANGTHPLSTTVTDAAGNISTGNTTATVNIDNVAPVAVTNLAINAAGTTVTGNGEVGDTVTVRDAGGNALGTAIVGSAGTWSVSLSTAQTTGASLSVIQTDLAGNVSPSAALTGAIRIVAANDTNEVDFSTTTQTVNNGTTSVSHAALATVNLGTLLGVGVLSNGNAYTFNVGTGDTRSVVLHGSVGGIALVSTYSLYLYQQNTDGSWTLKSVTSNYLATTLLSIGTQTGANVTYSGLGAGTYAVVIGSSGGIALLPTTTITTVTDTTLDAVTVSSTVTGNLLTNDTSSVAGTVPTGTAVTTVSGSSVAASGNTVINTTYGTLTIDSHGNYTYVLKAGLDVGSLPATDSFTYSVRDSSGAVTSASLTVTLHNGAATSLTVNSLLAETTSTGDHDASGSIYSDSTTHTGTLSITNEHGDITTVHSVGTTSIAGDYGVLSIAANGSYTYNLNANVDGQSILHKEVFSYTLAATDGTITTHSFTIDLHPTITGTAGADTLTGGAYNDTITTGTGADTLVYHLLASADSTGGNGHDTWTDFNVAQGDKVDISSLLIGWNDSTSNINDFVKVDHTSDGSTVLSIDRDGTGTGYSSTQLITLEGVNVSLEELLQQPHQNTTA</sequence>
<dbReference type="Proteomes" id="UP000232062">
    <property type="component" value="Unassembled WGS sequence"/>
</dbReference>
<accession>A0A2M9W8K9</accession>
<dbReference type="InterPro" id="IPR010221">
    <property type="entry name" value="VCBS_dom"/>
</dbReference>
<feature type="domain" description="Bacterial Ig-like" evidence="3">
    <location>
        <begin position="2740"/>
        <end position="2818"/>
    </location>
</feature>
<feature type="domain" description="Bacterial Ig-like" evidence="3">
    <location>
        <begin position="3351"/>
        <end position="3431"/>
    </location>
</feature>
<feature type="compositionally biased region" description="Polar residues" evidence="1">
    <location>
        <begin position="1604"/>
        <end position="1620"/>
    </location>
</feature>
<feature type="region of interest" description="Disordered" evidence="1">
    <location>
        <begin position="1760"/>
        <end position="1783"/>
    </location>
</feature>
<feature type="domain" description="Bacterial Ig-like" evidence="3">
    <location>
        <begin position="1294"/>
        <end position="1386"/>
    </location>
</feature>
<feature type="domain" description="Bacterial Ig-like" evidence="3">
    <location>
        <begin position="179"/>
        <end position="255"/>
    </location>
</feature>
<feature type="domain" description="Bacterial Ig-like" evidence="3">
    <location>
        <begin position="2018"/>
        <end position="2100"/>
    </location>
</feature>
<feature type="domain" description="Bacterial Ig-like" evidence="3">
    <location>
        <begin position="1409"/>
        <end position="1486"/>
    </location>
</feature>
<feature type="domain" description="Bacterial Ig-like" evidence="3">
    <location>
        <begin position="3865"/>
        <end position="3939"/>
    </location>
</feature>
<feature type="domain" description="Bacterial Ig-like" evidence="3">
    <location>
        <begin position="2947"/>
        <end position="3023"/>
    </location>
</feature>
<protein>
    <submittedName>
        <fullName evidence="4">Ig-like domain repeat protein</fullName>
    </submittedName>
</protein>
<feature type="domain" description="Bacterial Ig-like" evidence="3">
    <location>
        <begin position="2637"/>
        <end position="2716"/>
    </location>
</feature>
<feature type="domain" description="Bacterial Ig-like" evidence="3">
    <location>
        <begin position="1191"/>
        <end position="1282"/>
    </location>
</feature>
<feature type="domain" description="Bacterial Ig-like" evidence="3">
    <location>
        <begin position="574"/>
        <end position="664"/>
    </location>
</feature>
<dbReference type="Pfam" id="PF19077">
    <property type="entry name" value="Big_13"/>
    <property type="match status" value="50"/>
</dbReference>
<feature type="domain" description="Bacterial Ig-like" evidence="3">
    <location>
        <begin position="5156"/>
        <end position="5250"/>
    </location>
</feature>
<feature type="domain" description="Bacterial Ig-like" evidence="3">
    <location>
        <begin position="3046"/>
        <end position="3126"/>
    </location>
</feature>
<feature type="domain" description="Bacterial Ig-like" evidence="3">
    <location>
        <begin position="473"/>
        <end position="563"/>
    </location>
</feature>
<feature type="domain" description="Bacterial Ig-like" evidence="3">
    <location>
        <begin position="2438"/>
        <end position="2516"/>
    </location>
</feature>
<dbReference type="NCBIfam" id="TIGR03661">
    <property type="entry name" value="T1SS_VCA0849"/>
    <property type="match status" value="1"/>
</dbReference>
<feature type="domain" description="Bacterial Ig-like" evidence="3">
    <location>
        <begin position="363"/>
        <end position="460"/>
    </location>
</feature>
<feature type="domain" description="Bacterial Ig-like" evidence="3">
    <location>
        <begin position="1820"/>
        <end position="1898"/>
    </location>
</feature>
<feature type="domain" description="Bacterial Ig-like" evidence="3">
    <location>
        <begin position="1715"/>
        <end position="1794"/>
    </location>
</feature>
<feature type="domain" description="Bacterial Ig-like" evidence="3">
    <location>
        <begin position="1600"/>
        <end position="1690"/>
    </location>
</feature>
<feature type="region of interest" description="Disordered" evidence="1">
    <location>
        <begin position="1818"/>
        <end position="1839"/>
    </location>
</feature>
<dbReference type="NCBIfam" id="NF033510">
    <property type="entry name" value="Ca_tandemer"/>
    <property type="match status" value="51"/>
</dbReference>
<feature type="region of interest" description="Disordered" evidence="1">
    <location>
        <begin position="1540"/>
        <end position="1559"/>
    </location>
</feature>
<feature type="domain" description="Bacterial Ig-like" evidence="3">
    <location>
        <begin position="70"/>
        <end position="153"/>
    </location>
</feature>
<gene>
    <name evidence="4" type="ORF">PRCB_20920</name>
</gene>
<feature type="domain" description="Bacterial Ig-like" evidence="3">
    <location>
        <begin position="3251"/>
        <end position="3328"/>
    </location>
</feature>
<feature type="compositionally biased region" description="Polar residues" evidence="1">
    <location>
        <begin position="1768"/>
        <end position="1783"/>
    </location>
</feature>
<feature type="domain" description="Bacterial Ig-like" evidence="3">
    <location>
        <begin position="884"/>
        <end position="971"/>
    </location>
</feature>
<feature type="domain" description="Bacterial Ig-like" evidence="3">
    <location>
        <begin position="3751"/>
        <end position="3839"/>
    </location>
</feature>
<feature type="compositionally biased region" description="Polar residues" evidence="1">
    <location>
        <begin position="2022"/>
        <end position="2035"/>
    </location>
</feature>
<feature type="domain" description="Bacterial Ig-like" evidence="3">
    <location>
        <begin position="1001"/>
        <end position="1076"/>
    </location>
</feature>
<feature type="compositionally biased region" description="Low complexity" evidence="1">
    <location>
        <begin position="267"/>
        <end position="290"/>
    </location>
</feature>
<feature type="domain" description="Bacterial Ig-like" evidence="3">
    <location>
        <begin position="2229"/>
        <end position="2308"/>
    </location>
</feature>
<feature type="domain" description="Bacterial Ig-like" evidence="3">
    <location>
        <begin position="4965"/>
        <end position="5046"/>
    </location>
</feature>
<feature type="domain" description="Bacterial Ig-like" evidence="3">
    <location>
        <begin position="1100"/>
        <end position="1179"/>
    </location>
</feature>
<feature type="domain" description="Bacterial Ig-like" evidence="3">
    <location>
        <begin position="794"/>
        <end position="871"/>
    </location>
</feature>
<dbReference type="InterPro" id="IPR041498">
    <property type="entry name" value="Big_6"/>
</dbReference>
<feature type="domain" description="Bacterial Ig-like" evidence="3">
    <location>
        <begin position="4061"/>
        <end position="4142"/>
    </location>
</feature>
<keyword evidence="5" id="KW-1185">Reference proteome</keyword>
<feature type="domain" description="Bacterial Ig-like" evidence="3">
    <location>
        <begin position="1495"/>
        <end position="1587"/>
    </location>
</feature>
<feature type="domain" description="Bacterial Ig-like" evidence="3">
    <location>
        <begin position="4447"/>
        <end position="4544"/>
    </location>
</feature>
<feature type="region of interest" description="Disordered" evidence="1">
    <location>
        <begin position="1604"/>
        <end position="1638"/>
    </location>
</feature>
<feature type="domain" description="Bacterial Ig-like" evidence="3">
    <location>
        <begin position="4168"/>
        <end position="4244"/>
    </location>
</feature>
<dbReference type="InterPro" id="IPR019960">
    <property type="entry name" value="T1SS_VCA0849"/>
</dbReference>
<feature type="region of interest" description="Disordered" evidence="1">
    <location>
        <begin position="24"/>
        <end position="58"/>
    </location>
</feature>
<dbReference type="Gene3D" id="3.30.420.430">
    <property type="match status" value="12"/>
</dbReference>
<feature type="domain" description="Bacterial Ig-like" evidence="3">
    <location>
        <begin position="4264"/>
        <end position="4345"/>
    </location>
</feature>
<dbReference type="EMBL" id="PIQI01000027">
    <property type="protein sequence ID" value="PJZ03879.1"/>
    <property type="molecule type" value="Genomic_DNA"/>
</dbReference>
<feature type="domain" description="Bacterial Ig-like" evidence="3">
    <location>
        <begin position="3658"/>
        <end position="3738"/>
    </location>
</feature>
<dbReference type="NCBIfam" id="TIGR01965">
    <property type="entry name" value="VCBS_repeat"/>
    <property type="match status" value="1"/>
</dbReference>
<dbReference type="STRING" id="1076549.HA45_01540"/>
<feature type="compositionally biased region" description="Gly residues" evidence="1">
    <location>
        <begin position="24"/>
        <end position="49"/>
    </location>
</feature>
<evidence type="ECO:0000313" key="4">
    <source>
        <dbReference type="EMBL" id="PJZ03879.1"/>
    </source>
</evidence>
<feature type="domain" description="Bacterial Ig-like" evidence="3">
    <location>
        <begin position="278"/>
        <end position="356"/>
    </location>
</feature>
<name>A0A2M9W8K9_9GAMM</name>
<dbReference type="Gene3D" id="2.60.40.10">
    <property type="entry name" value="Immunoglobulins"/>
    <property type="match status" value="39"/>
</dbReference>
<evidence type="ECO:0000259" key="2">
    <source>
        <dbReference type="Pfam" id="PF17936"/>
    </source>
</evidence>
<feature type="compositionally biased region" description="Polar residues" evidence="1">
    <location>
        <begin position="1819"/>
        <end position="1839"/>
    </location>
</feature>
<feature type="compositionally biased region" description="Low complexity" evidence="1">
    <location>
        <begin position="1406"/>
        <end position="1417"/>
    </location>
</feature>
<feature type="region of interest" description="Disordered" evidence="1">
    <location>
        <begin position="1397"/>
        <end position="1433"/>
    </location>
</feature>
<feature type="domain" description="Bacterial Ig-like" evidence="3">
    <location>
        <begin position="4864"/>
        <end position="4948"/>
    </location>
</feature>
<feature type="domain" description="Bacterial Ig-like" evidence="3">
    <location>
        <begin position="2841"/>
        <end position="2921"/>
    </location>
</feature>
<reference evidence="4 5" key="1">
    <citation type="submission" date="2017-11" db="EMBL/GenBank/DDBJ databases">
        <title>The genome sequence of Pantoea rodasii DSM 26611.</title>
        <authorList>
            <person name="Gao J."/>
            <person name="Mao X."/>
            <person name="Sun J."/>
        </authorList>
    </citation>
    <scope>NUCLEOTIDE SEQUENCE [LARGE SCALE GENOMIC DNA]</scope>
    <source>
        <strain evidence="4 5">DSM 26611</strain>
    </source>
</reference>
<feature type="domain" description="Bacterial Ig-like" evidence="3">
    <location>
        <begin position="4367"/>
        <end position="4444"/>
    </location>
</feature>
<evidence type="ECO:0000259" key="3">
    <source>
        <dbReference type="Pfam" id="PF19077"/>
    </source>
</evidence>
<organism evidence="4 5">
    <name type="scientific">Pantoea rodasii</name>
    <dbReference type="NCBI Taxonomy" id="1076549"/>
    <lineage>
        <taxon>Bacteria</taxon>
        <taxon>Pseudomonadati</taxon>
        <taxon>Pseudomonadota</taxon>
        <taxon>Gammaproteobacteria</taxon>
        <taxon>Enterobacterales</taxon>
        <taxon>Erwiniaceae</taxon>
        <taxon>Pantoea</taxon>
    </lineage>
</organism>
<feature type="compositionally biased region" description="Polar residues" evidence="1">
    <location>
        <begin position="1629"/>
        <end position="1638"/>
    </location>
</feature>
<dbReference type="InterPro" id="IPR013783">
    <property type="entry name" value="Ig-like_fold"/>
</dbReference>
<feature type="domain" description="Bacterial Ig-like" evidence="3">
    <location>
        <begin position="2334"/>
        <end position="2411"/>
    </location>
</feature>
<feature type="domain" description="Bacterial Ig-like" evidence="3">
    <location>
        <begin position="3133"/>
        <end position="3225"/>
    </location>
</feature>
<dbReference type="Pfam" id="PF17936">
    <property type="entry name" value="Big_6"/>
    <property type="match status" value="1"/>
</dbReference>
<feature type="region of interest" description="Disordered" evidence="1">
    <location>
        <begin position="2014"/>
        <end position="2035"/>
    </location>
</feature>
<feature type="compositionally biased region" description="Polar residues" evidence="1">
    <location>
        <begin position="1540"/>
        <end position="1552"/>
    </location>
</feature>
<evidence type="ECO:0000313" key="5">
    <source>
        <dbReference type="Proteomes" id="UP000232062"/>
    </source>
</evidence>
<proteinExistence type="predicted"/>
<feature type="domain" description="Bacterial Ig-like" evidence="3">
    <location>
        <begin position="2127"/>
        <end position="2205"/>
    </location>
</feature>
<feature type="domain" description="Bacterial Ig-like" evidence="3">
    <location>
        <begin position="5069"/>
        <end position="5149"/>
    </location>
</feature>
<feature type="domain" description="Bacterial Ig-like" evidence="3">
    <location>
        <begin position="3437"/>
        <end position="3530"/>
    </location>
</feature>
<feature type="domain" description="Bacterial Ig" evidence="2">
    <location>
        <begin position="5253"/>
        <end position="5332"/>
    </location>
</feature>
<feature type="region of interest" description="Disordered" evidence="1">
    <location>
        <begin position="262"/>
        <end position="290"/>
    </location>
</feature>
<feature type="domain" description="Bacterial Ig-like" evidence="3">
    <location>
        <begin position="4567"/>
        <end position="4645"/>
    </location>
</feature>
<evidence type="ECO:0000256" key="1">
    <source>
        <dbReference type="SAM" id="MobiDB-lite"/>
    </source>
</evidence>
<comment type="caution">
    <text evidence="4">The sequence shown here is derived from an EMBL/GenBank/DDBJ whole genome shotgun (WGS) entry which is preliminary data.</text>
</comment>
<feature type="domain" description="Bacterial Ig-like" evidence="3">
    <location>
        <begin position="3964"/>
        <end position="4043"/>
    </location>
</feature>
<feature type="domain" description="Bacterial Ig-like" evidence="3">
    <location>
        <begin position="1920"/>
        <end position="2000"/>
    </location>
</feature>
<feature type="region of interest" description="Disordered" evidence="1">
    <location>
        <begin position="1511"/>
        <end position="1534"/>
    </location>
</feature>
<feature type="domain" description="Bacterial Ig-like" evidence="3">
    <location>
        <begin position="4664"/>
        <end position="4744"/>
    </location>
</feature>
<feature type="domain" description="Bacterial Ig-like" evidence="3">
    <location>
        <begin position="671"/>
        <end position="767"/>
    </location>
</feature>
<feature type="domain" description="Bacterial Ig-like" evidence="3">
    <location>
        <begin position="4764"/>
        <end position="4845"/>
    </location>
</feature>
<dbReference type="InterPro" id="IPR044016">
    <property type="entry name" value="Big_13"/>
</dbReference>